<feature type="chain" id="PRO_5004053490" evidence="1">
    <location>
        <begin position="19"/>
        <end position="210"/>
    </location>
</feature>
<reference evidence="2" key="1">
    <citation type="submission" date="2012-02" db="EMBL/GenBank/DDBJ databases">
        <title>The genome of the ctenophore, Pleurobrachia bachei.</title>
        <authorList>
            <person name="Kohn A.B."/>
            <person name="Citarella M."/>
            <person name="Moroz L.L."/>
        </authorList>
    </citation>
    <scope>NUCLEOTIDE SEQUENCE</scope>
</reference>
<dbReference type="GO" id="GO:0015889">
    <property type="term" value="P:cobalamin transport"/>
    <property type="evidence" value="ECO:0007669"/>
    <property type="project" value="TreeGrafter"/>
</dbReference>
<dbReference type="EMBL" id="JQ700338">
    <property type="protein sequence ID" value="AFK75438.1"/>
    <property type="molecule type" value="mRNA"/>
</dbReference>
<sequence>MIRFVLLVTLLLFPSVHCKQCTLLVVAELNRDSTGPPYSFLTVVKDVSKQGEFVTLTKRTRLYEINTSCKVKEDATLIDVMESAENQGFTYEASWHGQWGAFIDTVNGVYADSGKRQFWNIMIGLPGNHVTHTIFGHHVKHHYIWAPRDTHHIWASRDTHHIWASRDTHHIWLSRDTYRVWASRDTHHILASRDTPLYLGLNPLYFQGKL</sequence>
<evidence type="ECO:0000313" key="2">
    <source>
        <dbReference type="EMBL" id="AFK75438.1"/>
    </source>
</evidence>
<feature type="signal peptide" evidence="1">
    <location>
        <begin position="1"/>
        <end position="18"/>
    </location>
</feature>
<dbReference type="PANTHER" id="PTHR10559">
    <property type="entry name" value="TRANSCOBALAMIN-1/GASTRIC INTRINSIC FACTOR"/>
    <property type="match status" value="1"/>
</dbReference>
<dbReference type="InterPro" id="IPR051588">
    <property type="entry name" value="Cobalamin_Transport"/>
</dbReference>
<dbReference type="PANTHER" id="PTHR10559:SF18">
    <property type="entry name" value="TRANSCOBALAMIN II"/>
    <property type="match status" value="1"/>
</dbReference>
<proteinExistence type="evidence at transcript level"/>
<dbReference type="GO" id="GO:0005615">
    <property type="term" value="C:extracellular space"/>
    <property type="evidence" value="ECO:0007669"/>
    <property type="project" value="TreeGrafter"/>
</dbReference>
<organism evidence="2">
    <name type="scientific">Pleurobrachia bachei</name>
    <name type="common">Sea gooseberry</name>
    <dbReference type="NCBI Taxonomy" id="34499"/>
    <lineage>
        <taxon>Eukaryota</taxon>
        <taxon>Metazoa</taxon>
        <taxon>Ctenophora</taxon>
        <taxon>Tentaculata</taxon>
        <taxon>Cydippida</taxon>
        <taxon>Pleurobrachiidae</taxon>
        <taxon>Pleurobrachia</taxon>
    </lineage>
</organism>
<evidence type="ECO:0000256" key="1">
    <source>
        <dbReference type="SAM" id="SignalP"/>
    </source>
</evidence>
<dbReference type="Gene3D" id="2.170.130.30">
    <property type="match status" value="1"/>
</dbReference>
<accession>M4H1R1</accession>
<name>M4H1R1_PLEBA</name>
<keyword evidence="1" id="KW-0732">Signal</keyword>
<dbReference type="AlphaFoldDB" id="M4H1R1"/>
<dbReference type="GO" id="GO:0031419">
    <property type="term" value="F:cobalamin binding"/>
    <property type="evidence" value="ECO:0007669"/>
    <property type="project" value="TreeGrafter"/>
</dbReference>
<protein>
    <submittedName>
        <fullName evidence="2">Putative secretory peptide-28</fullName>
    </submittedName>
</protein>